<keyword evidence="2" id="KW-1185">Reference proteome</keyword>
<proteinExistence type="predicted"/>
<dbReference type="Proteomes" id="UP001589810">
    <property type="component" value="Unassembled WGS sequence"/>
</dbReference>
<sequence>MHRKEAEQLRGRLPSLETYDFADRDALPAWALEELPKIARTTAEPDARLPEKAPDVRGWIRDFVVTSGIGDRFLVATGIEGYRWLEVRIRGVSWLDELVDALGEDLRLVSPDVLVAIYAEEYEYQAFLATPTHRRDADGAIV</sequence>
<gene>
    <name evidence="1" type="ORF">ACFFH7_43550</name>
</gene>
<protein>
    <submittedName>
        <fullName evidence="1">Uncharacterized protein</fullName>
    </submittedName>
</protein>
<comment type="caution">
    <text evidence="1">The sequence shown here is derived from an EMBL/GenBank/DDBJ whole genome shotgun (WGS) entry which is preliminary data.</text>
</comment>
<dbReference type="RefSeq" id="WP_273943849.1">
    <property type="nucleotide sequence ID" value="NZ_CP097263.1"/>
</dbReference>
<reference evidence="1 2" key="1">
    <citation type="submission" date="2024-09" db="EMBL/GenBank/DDBJ databases">
        <authorList>
            <person name="Sun Q."/>
            <person name="Mori K."/>
        </authorList>
    </citation>
    <scope>NUCLEOTIDE SEQUENCE [LARGE SCALE GENOMIC DNA]</scope>
    <source>
        <strain evidence="1 2">TBRC 1432</strain>
    </source>
</reference>
<organism evidence="1 2">
    <name type="scientific">Kutzneria chonburiensis</name>
    <dbReference type="NCBI Taxonomy" id="1483604"/>
    <lineage>
        <taxon>Bacteria</taxon>
        <taxon>Bacillati</taxon>
        <taxon>Actinomycetota</taxon>
        <taxon>Actinomycetes</taxon>
        <taxon>Pseudonocardiales</taxon>
        <taxon>Pseudonocardiaceae</taxon>
        <taxon>Kutzneria</taxon>
    </lineage>
</organism>
<dbReference type="EMBL" id="JBHLUD010000016">
    <property type="protein sequence ID" value="MFC0548446.1"/>
    <property type="molecule type" value="Genomic_DNA"/>
</dbReference>
<accession>A0ABV6N905</accession>
<evidence type="ECO:0000313" key="1">
    <source>
        <dbReference type="EMBL" id="MFC0548446.1"/>
    </source>
</evidence>
<evidence type="ECO:0000313" key="2">
    <source>
        <dbReference type="Proteomes" id="UP001589810"/>
    </source>
</evidence>
<name>A0ABV6N905_9PSEU</name>